<dbReference type="GO" id="GO:0003676">
    <property type="term" value="F:nucleic acid binding"/>
    <property type="evidence" value="ECO:0007669"/>
    <property type="project" value="InterPro"/>
</dbReference>
<sequence>MLRTFIATLAIALTIVPSTWAATVVSTGDGDTLRVKDGGKTVTIRLGCIDAPERSQRPWGQMASDRLKQLLPKGQTVTLREIDRDRYGRTVAEVFTNGRSVNLQMVSDGMAAVYRQYVKNCDISQFNQAEQRAKQLGLGIWNPSNPLQVMPWQYRKRR</sequence>
<keyword evidence="3" id="KW-0378">Hydrolase</keyword>
<dbReference type="Gene3D" id="2.40.50.90">
    <property type="match status" value="1"/>
</dbReference>
<dbReference type="PROSITE" id="PS01123">
    <property type="entry name" value="TNASE_1"/>
    <property type="match status" value="1"/>
</dbReference>
<dbReference type="PROSITE" id="PS01284">
    <property type="entry name" value="TNASE_2"/>
    <property type="match status" value="1"/>
</dbReference>
<dbReference type="GO" id="GO:0016787">
    <property type="term" value="F:hydrolase activity"/>
    <property type="evidence" value="ECO:0007669"/>
    <property type="project" value="UniProtKB-KW"/>
</dbReference>
<feature type="domain" description="TNase-like" evidence="5">
    <location>
        <begin position="18"/>
        <end position="143"/>
    </location>
</feature>
<evidence type="ECO:0000259" key="5">
    <source>
        <dbReference type="PROSITE" id="PS50830"/>
    </source>
</evidence>
<feature type="signal peptide" evidence="4">
    <location>
        <begin position="1"/>
        <end position="21"/>
    </location>
</feature>
<dbReference type="PROSITE" id="PS50830">
    <property type="entry name" value="TNASE_3"/>
    <property type="match status" value="1"/>
</dbReference>
<accession>A0A832H3K6</accession>
<keyword evidence="4" id="KW-0732">Signal</keyword>
<dbReference type="AlphaFoldDB" id="A0A832H3K6"/>
<evidence type="ECO:0000256" key="3">
    <source>
        <dbReference type="ARBA" id="ARBA00022801"/>
    </source>
</evidence>
<evidence type="ECO:0000256" key="4">
    <source>
        <dbReference type="SAM" id="SignalP"/>
    </source>
</evidence>
<evidence type="ECO:0000256" key="2">
    <source>
        <dbReference type="ARBA" id="ARBA00022759"/>
    </source>
</evidence>
<comment type="caution">
    <text evidence="6">The sequence shown here is derived from an EMBL/GenBank/DDBJ whole genome shotgun (WGS) entry which is preliminary data.</text>
</comment>
<protein>
    <submittedName>
        <fullName evidence="6">Thermonuclease family protein</fullName>
    </submittedName>
</protein>
<reference evidence="6" key="1">
    <citation type="journal article" date="2020" name="mSystems">
        <title>Genome- and Community-Level Interaction Insights into Carbon Utilization and Element Cycling Functions of Hydrothermarchaeota in Hydrothermal Sediment.</title>
        <authorList>
            <person name="Zhou Z."/>
            <person name="Liu Y."/>
            <person name="Xu W."/>
            <person name="Pan J."/>
            <person name="Luo Z.H."/>
            <person name="Li M."/>
        </authorList>
    </citation>
    <scope>NUCLEOTIDE SEQUENCE [LARGE SCALE GENOMIC DNA]</scope>
    <source>
        <strain evidence="6">SpSt-402</strain>
    </source>
</reference>
<keyword evidence="2" id="KW-0255">Endonuclease</keyword>
<gene>
    <name evidence="6" type="ORF">ENR47_07840</name>
</gene>
<keyword evidence="1" id="KW-0540">Nuclease</keyword>
<evidence type="ECO:0000313" key="6">
    <source>
        <dbReference type="EMBL" id="HGW94179.1"/>
    </source>
</evidence>
<dbReference type="GO" id="GO:0004519">
    <property type="term" value="F:endonuclease activity"/>
    <property type="evidence" value="ECO:0007669"/>
    <property type="project" value="UniProtKB-KW"/>
</dbReference>
<dbReference type="SMART" id="SM00318">
    <property type="entry name" value="SNc"/>
    <property type="match status" value="1"/>
</dbReference>
<dbReference type="InterPro" id="IPR016071">
    <property type="entry name" value="Staphylococal_nuclease_OB-fold"/>
</dbReference>
<dbReference type="InterPro" id="IPR035437">
    <property type="entry name" value="SNase_OB-fold_sf"/>
</dbReference>
<dbReference type="EMBL" id="DSRD01000496">
    <property type="protein sequence ID" value="HGW94179.1"/>
    <property type="molecule type" value="Genomic_DNA"/>
</dbReference>
<proteinExistence type="predicted"/>
<dbReference type="SUPFAM" id="SSF50199">
    <property type="entry name" value="Staphylococcal nuclease"/>
    <property type="match status" value="1"/>
</dbReference>
<organism evidence="6">
    <name type="scientific">Oscillatoriales cyanobacterium SpSt-402</name>
    <dbReference type="NCBI Taxonomy" id="2282168"/>
    <lineage>
        <taxon>Bacteria</taxon>
        <taxon>Bacillati</taxon>
        <taxon>Cyanobacteriota</taxon>
        <taxon>Cyanophyceae</taxon>
        <taxon>Oscillatoriophycideae</taxon>
        <taxon>Oscillatoriales</taxon>
    </lineage>
</organism>
<name>A0A832H3K6_9CYAN</name>
<evidence type="ECO:0000256" key="1">
    <source>
        <dbReference type="ARBA" id="ARBA00022722"/>
    </source>
</evidence>
<dbReference type="Pfam" id="PF00565">
    <property type="entry name" value="SNase"/>
    <property type="match status" value="1"/>
</dbReference>
<feature type="chain" id="PRO_5032443432" evidence="4">
    <location>
        <begin position="22"/>
        <end position="158"/>
    </location>
</feature>
<dbReference type="InterPro" id="IPR002071">
    <property type="entry name" value="Thermonucl_AS"/>
</dbReference>
<dbReference type="PANTHER" id="PTHR12302">
    <property type="entry name" value="EBNA2 BINDING PROTEIN P100"/>
    <property type="match status" value="1"/>
</dbReference>
<dbReference type="PANTHER" id="PTHR12302:SF3">
    <property type="entry name" value="SERINE_THREONINE-PROTEIN KINASE 31"/>
    <property type="match status" value="1"/>
</dbReference>